<name>B0MTE2_9BACT</name>
<comment type="caution">
    <text evidence="2">The sequence shown here is derived from an EMBL/GenBank/DDBJ whole genome shotgun (WGS) entry which is preliminary data.</text>
</comment>
<protein>
    <submittedName>
        <fullName evidence="2">Uncharacterized protein</fullName>
    </submittedName>
</protein>
<organism evidence="2 3">
    <name type="scientific">Alistipes putredinis DSM 17216</name>
    <dbReference type="NCBI Taxonomy" id="445970"/>
    <lineage>
        <taxon>Bacteria</taxon>
        <taxon>Pseudomonadati</taxon>
        <taxon>Bacteroidota</taxon>
        <taxon>Bacteroidia</taxon>
        <taxon>Bacteroidales</taxon>
        <taxon>Rikenellaceae</taxon>
        <taxon>Alistipes</taxon>
    </lineage>
</organism>
<dbReference type="HOGENOM" id="CLU_2893907_0_0_10"/>
<evidence type="ECO:0000256" key="1">
    <source>
        <dbReference type="SAM" id="Phobius"/>
    </source>
</evidence>
<keyword evidence="1" id="KW-0472">Membrane</keyword>
<accession>B0MTE2</accession>
<evidence type="ECO:0000313" key="2">
    <source>
        <dbReference type="EMBL" id="EDS04608.1"/>
    </source>
</evidence>
<gene>
    <name evidence="2" type="ORF">ALIPUT_00479</name>
</gene>
<sequence length="62" mass="7359">MRSEANAINLNRILPILILSYLHINILHPFFINCEVWKFSKIRPMYDKCMTKMITFAIDKTS</sequence>
<dbReference type="Proteomes" id="UP000005819">
    <property type="component" value="Unassembled WGS sequence"/>
</dbReference>
<reference evidence="2" key="2">
    <citation type="submission" date="2013-09" db="EMBL/GenBank/DDBJ databases">
        <title>Draft genome sequence of Alistipes putredinis (DSM 17216).</title>
        <authorList>
            <person name="Sudarsanam P."/>
            <person name="Ley R."/>
            <person name="Guruge J."/>
            <person name="Turnbaugh P.J."/>
            <person name="Mahowald M."/>
            <person name="Liep D."/>
            <person name="Gordon J."/>
        </authorList>
    </citation>
    <scope>NUCLEOTIDE SEQUENCE</scope>
    <source>
        <strain evidence="2">DSM 17216</strain>
    </source>
</reference>
<feature type="transmembrane region" description="Helical" evidence="1">
    <location>
        <begin position="12"/>
        <end position="32"/>
    </location>
</feature>
<evidence type="ECO:0000313" key="3">
    <source>
        <dbReference type="Proteomes" id="UP000005819"/>
    </source>
</evidence>
<proteinExistence type="predicted"/>
<keyword evidence="1" id="KW-0812">Transmembrane</keyword>
<dbReference type="AlphaFoldDB" id="B0MTE2"/>
<keyword evidence="1" id="KW-1133">Transmembrane helix</keyword>
<dbReference type="EMBL" id="ABFK02000016">
    <property type="protein sequence ID" value="EDS04608.1"/>
    <property type="molecule type" value="Genomic_DNA"/>
</dbReference>
<reference evidence="2" key="1">
    <citation type="submission" date="2007-10" db="EMBL/GenBank/DDBJ databases">
        <authorList>
            <person name="Fulton L."/>
            <person name="Clifton S."/>
            <person name="Fulton B."/>
            <person name="Xu J."/>
            <person name="Minx P."/>
            <person name="Pepin K.H."/>
            <person name="Johnson M."/>
            <person name="Thiruvilangam P."/>
            <person name="Bhonagiri V."/>
            <person name="Nash W.E."/>
            <person name="Mardis E.R."/>
            <person name="Wilson R.K."/>
        </authorList>
    </citation>
    <scope>NUCLEOTIDE SEQUENCE [LARGE SCALE GENOMIC DNA]</scope>
    <source>
        <strain evidence="2">DSM 17216</strain>
    </source>
</reference>
<keyword evidence="3" id="KW-1185">Reference proteome</keyword>